<organism evidence="1 2">
    <name type="scientific">Pelagibaculum spongiae</name>
    <dbReference type="NCBI Taxonomy" id="2080658"/>
    <lineage>
        <taxon>Bacteria</taxon>
        <taxon>Pseudomonadati</taxon>
        <taxon>Pseudomonadota</taxon>
        <taxon>Gammaproteobacteria</taxon>
        <taxon>Oceanospirillales</taxon>
        <taxon>Pelagibaculum</taxon>
    </lineage>
</organism>
<proteinExistence type="predicted"/>
<evidence type="ECO:0000313" key="1">
    <source>
        <dbReference type="EMBL" id="PVZ72254.1"/>
    </source>
</evidence>
<dbReference type="Proteomes" id="UP000244906">
    <property type="component" value="Unassembled WGS sequence"/>
</dbReference>
<name>A0A2V1GYX8_9GAMM</name>
<sequence length="105" mass="12599">MYQAQFILYDSQQITPTYRSLNNRSEPEPLTKNCFNLSAHFLSEAKQPMLFLCAFLMPRFSYATRFSYARHNLFYPAQPRINYFNFTEENLFYITCNKTYSLMDL</sequence>
<keyword evidence="2" id="KW-1185">Reference proteome</keyword>
<evidence type="ECO:0000313" key="2">
    <source>
        <dbReference type="Proteomes" id="UP000244906"/>
    </source>
</evidence>
<gene>
    <name evidence="1" type="ORF">DC094_04370</name>
</gene>
<accession>A0A2V1GYX8</accession>
<comment type="caution">
    <text evidence="1">The sequence shown here is derived from an EMBL/GenBank/DDBJ whole genome shotgun (WGS) entry which is preliminary data.</text>
</comment>
<dbReference type="AlphaFoldDB" id="A0A2V1GYX8"/>
<protein>
    <submittedName>
        <fullName evidence="1">Uncharacterized protein</fullName>
    </submittedName>
</protein>
<reference evidence="1 2" key="1">
    <citation type="submission" date="2018-04" db="EMBL/GenBank/DDBJ databases">
        <title>Thalassorhabdus spongiae gen. nov., sp. nov., isolated from a marine sponge in South-West Iceland.</title>
        <authorList>
            <person name="Knobloch S."/>
            <person name="Daussin A."/>
            <person name="Johannsson R."/>
            <person name="Marteinsson V.T."/>
        </authorList>
    </citation>
    <scope>NUCLEOTIDE SEQUENCE [LARGE SCALE GENOMIC DNA]</scope>
    <source>
        <strain evidence="1 2">Hp12</strain>
    </source>
</reference>
<dbReference type="EMBL" id="QDDL01000001">
    <property type="protein sequence ID" value="PVZ72254.1"/>
    <property type="molecule type" value="Genomic_DNA"/>
</dbReference>